<dbReference type="RefSeq" id="WP_182841468.1">
    <property type="nucleotide sequence ID" value="NZ_BAAALP010000006.1"/>
</dbReference>
<keyword evidence="3" id="KW-1185">Reference proteome</keyword>
<dbReference type="InterPro" id="IPR050471">
    <property type="entry name" value="AB_hydrolase"/>
</dbReference>
<dbReference type="Gene3D" id="3.40.50.1820">
    <property type="entry name" value="alpha/beta hydrolase"/>
    <property type="match status" value="2"/>
</dbReference>
<dbReference type="PANTHER" id="PTHR43433:SF5">
    <property type="entry name" value="AB HYDROLASE-1 DOMAIN-CONTAINING PROTEIN"/>
    <property type="match status" value="1"/>
</dbReference>
<dbReference type="EMBL" id="JACJIA010000001">
    <property type="protein sequence ID" value="MBA8948912.1"/>
    <property type="molecule type" value="Genomic_DNA"/>
</dbReference>
<dbReference type="GO" id="GO:0004806">
    <property type="term" value="F:triacylglycerol lipase activity"/>
    <property type="evidence" value="ECO:0007669"/>
    <property type="project" value="TreeGrafter"/>
</dbReference>
<name>A0A7W3QJ50_ACTNM</name>
<feature type="compositionally biased region" description="Basic residues" evidence="1">
    <location>
        <begin position="147"/>
        <end position="163"/>
    </location>
</feature>
<evidence type="ECO:0000256" key="1">
    <source>
        <dbReference type="SAM" id="MobiDB-lite"/>
    </source>
</evidence>
<dbReference type="SUPFAM" id="SSF53474">
    <property type="entry name" value="alpha/beta-Hydrolases"/>
    <property type="match status" value="1"/>
</dbReference>
<proteinExistence type="predicted"/>
<accession>A0A7W3QJ50</accession>
<dbReference type="InterPro" id="IPR029058">
    <property type="entry name" value="AB_hydrolase_fold"/>
</dbReference>
<protein>
    <submittedName>
        <fullName evidence="2">Pimeloyl-ACP methyl ester carboxylesterase</fullName>
    </submittedName>
</protein>
<feature type="region of interest" description="Disordered" evidence="1">
    <location>
        <begin position="132"/>
        <end position="164"/>
    </location>
</feature>
<dbReference type="GO" id="GO:0046503">
    <property type="term" value="P:glycerolipid catabolic process"/>
    <property type="evidence" value="ECO:0007669"/>
    <property type="project" value="TreeGrafter"/>
</dbReference>
<dbReference type="Proteomes" id="UP000572680">
    <property type="component" value="Unassembled WGS sequence"/>
</dbReference>
<organism evidence="2 3">
    <name type="scientific">Actinomadura namibiensis</name>
    <dbReference type="NCBI Taxonomy" id="182080"/>
    <lineage>
        <taxon>Bacteria</taxon>
        <taxon>Bacillati</taxon>
        <taxon>Actinomycetota</taxon>
        <taxon>Actinomycetes</taxon>
        <taxon>Streptosporangiales</taxon>
        <taxon>Thermomonosporaceae</taxon>
        <taxon>Actinomadura</taxon>
    </lineage>
</organism>
<comment type="caution">
    <text evidence="2">The sequence shown here is derived from an EMBL/GenBank/DDBJ whole genome shotgun (WGS) entry which is preliminary data.</text>
</comment>
<evidence type="ECO:0000313" key="3">
    <source>
        <dbReference type="Proteomes" id="UP000572680"/>
    </source>
</evidence>
<dbReference type="AlphaFoldDB" id="A0A7W3QJ50"/>
<sequence length="207" mass="21670">MHPSVPWAEGIARNVGPAGIEIAYERLGGPAGPPVLLIVGSGVQMVAWPDGFCAALVERGLHVVRFDDRDVGRSTHLRDVPAPGLRAAMSGGPPPAPYTLADMAADTVGLLDALGLGGAHLAGAAVRRGLHRGRPHRAAAVADRSRPGRPRRGRRVDRRRRGRATAAAIPGAELLVVEGMGHDLPRELWPTIADRVAALVRRAGSAP</sequence>
<evidence type="ECO:0000313" key="2">
    <source>
        <dbReference type="EMBL" id="MBA8948912.1"/>
    </source>
</evidence>
<reference evidence="2 3" key="1">
    <citation type="submission" date="2020-08" db="EMBL/GenBank/DDBJ databases">
        <title>Genomic Encyclopedia of Type Strains, Phase IV (KMG-IV): sequencing the most valuable type-strain genomes for metagenomic binning, comparative biology and taxonomic classification.</title>
        <authorList>
            <person name="Goeker M."/>
        </authorList>
    </citation>
    <scope>NUCLEOTIDE SEQUENCE [LARGE SCALE GENOMIC DNA]</scope>
    <source>
        <strain evidence="2 3">DSM 44197</strain>
    </source>
</reference>
<gene>
    <name evidence="2" type="ORF">HNR61_000510</name>
</gene>
<dbReference type="PANTHER" id="PTHR43433">
    <property type="entry name" value="HYDROLASE, ALPHA/BETA FOLD FAMILY PROTEIN"/>
    <property type="match status" value="1"/>
</dbReference>